<keyword evidence="1" id="KW-0812">Transmembrane</keyword>
<keyword evidence="1" id="KW-1133">Transmembrane helix</keyword>
<dbReference type="InterPro" id="IPR029058">
    <property type="entry name" value="AB_hydrolase_fold"/>
</dbReference>
<dbReference type="KEGG" id="lel:PVL30_002359"/>
<evidence type="ECO:0000313" key="3">
    <source>
        <dbReference type="EMBL" id="EDK47082.1"/>
    </source>
</evidence>
<feature type="transmembrane region" description="Helical" evidence="1">
    <location>
        <begin position="12"/>
        <end position="30"/>
    </location>
</feature>
<evidence type="ECO:0000313" key="4">
    <source>
        <dbReference type="Proteomes" id="UP000001996"/>
    </source>
</evidence>
<dbReference type="PANTHER" id="PTHR12277">
    <property type="entry name" value="ALPHA/BETA HYDROLASE DOMAIN-CONTAINING PROTEIN"/>
    <property type="match status" value="1"/>
</dbReference>
<dbReference type="HOGENOM" id="CLU_029375_2_0_1"/>
<dbReference type="InterPro" id="IPR022742">
    <property type="entry name" value="Hydrolase_4"/>
</dbReference>
<dbReference type="AlphaFoldDB" id="A5E6M4"/>
<dbReference type="STRING" id="379508.A5E6M4"/>
<dbReference type="Proteomes" id="UP000001996">
    <property type="component" value="Unassembled WGS sequence"/>
</dbReference>
<name>A5E6M4_LODEL</name>
<keyword evidence="4" id="KW-1185">Reference proteome</keyword>
<sequence>MVWTIYSLVKSITQLGLGVSAVALAALYYYQSSLIYPASLNDGHGYCATPDEYDIPFEQVSLTTEDGETLQCYSMKQDQKDPDYKNKTVLLLAPNAGNIGHALPIAAIFYKSFGYNAFIYSYRGYGKSTGVPSEVGLKRDADRVMEYLSREDAQYQESSIVLYGRSLGGAVGVYIAATKSSCVHAIILENTFLSIRKTVPHIFPLLKFVTGFVHQKWDLESLVPLIPSKIPVLLLSARRDEIVPPLHMDTIYDLLQSESKEIKTFENSYHNDTVLQEGYWDKIHAFIKDKVNPVGL</sequence>
<evidence type="ECO:0000256" key="1">
    <source>
        <dbReference type="SAM" id="Phobius"/>
    </source>
</evidence>
<evidence type="ECO:0000259" key="2">
    <source>
        <dbReference type="Pfam" id="PF12146"/>
    </source>
</evidence>
<gene>
    <name evidence="3" type="ORF">LELG_05263</name>
</gene>
<reference evidence="3 4" key="1">
    <citation type="journal article" date="2009" name="Nature">
        <title>Evolution of pathogenicity and sexual reproduction in eight Candida genomes.</title>
        <authorList>
            <person name="Butler G."/>
            <person name="Rasmussen M.D."/>
            <person name="Lin M.F."/>
            <person name="Santos M.A."/>
            <person name="Sakthikumar S."/>
            <person name="Munro C.A."/>
            <person name="Rheinbay E."/>
            <person name="Grabherr M."/>
            <person name="Forche A."/>
            <person name="Reedy J.L."/>
            <person name="Agrafioti I."/>
            <person name="Arnaud M.B."/>
            <person name="Bates S."/>
            <person name="Brown A.J."/>
            <person name="Brunke S."/>
            <person name="Costanzo M.C."/>
            <person name="Fitzpatrick D.A."/>
            <person name="de Groot P.W."/>
            <person name="Harris D."/>
            <person name="Hoyer L.L."/>
            <person name="Hube B."/>
            <person name="Klis F.M."/>
            <person name="Kodira C."/>
            <person name="Lennard N."/>
            <person name="Logue M.E."/>
            <person name="Martin R."/>
            <person name="Neiman A.M."/>
            <person name="Nikolaou E."/>
            <person name="Quail M.A."/>
            <person name="Quinn J."/>
            <person name="Santos M.C."/>
            <person name="Schmitzberger F.F."/>
            <person name="Sherlock G."/>
            <person name="Shah P."/>
            <person name="Silverstein K.A."/>
            <person name="Skrzypek M.S."/>
            <person name="Soll D."/>
            <person name="Staggs R."/>
            <person name="Stansfield I."/>
            <person name="Stumpf M.P."/>
            <person name="Sudbery P.E."/>
            <person name="Srikantha T."/>
            <person name="Zeng Q."/>
            <person name="Berman J."/>
            <person name="Berriman M."/>
            <person name="Heitman J."/>
            <person name="Gow N.A."/>
            <person name="Lorenz M.C."/>
            <person name="Birren B.W."/>
            <person name="Kellis M."/>
            <person name="Cuomo C.A."/>
        </authorList>
    </citation>
    <scope>NUCLEOTIDE SEQUENCE [LARGE SCALE GENOMIC DNA]</scope>
    <source>
        <strain evidence="4">ATCC 11503 / BCRC 21390 / CBS 2605 / JCM 1781 / NBRC 1676 / NRRL YB-4239</strain>
    </source>
</reference>
<dbReference type="EMBL" id="CH981532">
    <property type="protein sequence ID" value="EDK47082.1"/>
    <property type="molecule type" value="Genomic_DNA"/>
</dbReference>
<feature type="domain" description="Serine aminopeptidase S33" evidence="2">
    <location>
        <begin position="113"/>
        <end position="219"/>
    </location>
</feature>
<dbReference type="GeneID" id="5230641"/>
<dbReference type="FunCoup" id="A5E6M4">
    <property type="interactions" value="613"/>
</dbReference>
<dbReference type="SUPFAM" id="SSF53474">
    <property type="entry name" value="alpha/beta-Hydrolases"/>
    <property type="match status" value="1"/>
</dbReference>
<dbReference type="Gene3D" id="3.40.50.1820">
    <property type="entry name" value="alpha/beta hydrolase"/>
    <property type="match status" value="1"/>
</dbReference>
<dbReference type="OMA" id="QYWTSED"/>
<keyword evidence="1" id="KW-0472">Membrane</keyword>
<organism evidence="3 4">
    <name type="scientific">Lodderomyces elongisporus (strain ATCC 11503 / CBS 2605 / JCM 1781 / NBRC 1676 / NRRL YB-4239)</name>
    <name type="common">Yeast</name>
    <name type="synonym">Saccharomyces elongisporus</name>
    <dbReference type="NCBI Taxonomy" id="379508"/>
    <lineage>
        <taxon>Eukaryota</taxon>
        <taxon>Fungi</taxon>
        <taxon>Dikarya</taxon>
        <taxon>Ascomycota</taxon>
        <taxon>Saccharomycotina</taxon>
        <taxon>Pichiomycetes</taxon>
        <taxon>Debaryomycetaceae</taxon>
        <taxon>Candida/Lodderomyces clade</taxon>
        <taxon>Lodderomyces</taxon>
    </lineage>
</organism>
<dbReference type="eggNOG" id="KOG4391">
    <property type="taxonomic scope" value="Eukaryota"/>
</dbReference>
<protein>
    <recommendedName>
        <fullName evidence="2">Serine aminopeptidase S33 domain-containing protein</fullName>
    </recommendedName>
</protein>
<dbReference type="PANTHER" id="PTHR12277:SF81">
    <property type="entry name" value="PROTEIN ABHD13"/>
    <property type="match status" value="1"/>
</dbReference>
<dbReference type="VEuPathDB" id="FungiDB:LELG_05263"/>
<accession>A5E6M4</accession>
<dbReference type="Pfam" id="PF12146">
    <property type="entry name" value="Hydrolase_4"/>
    <property type="match status" value="1"/>
</dbReference>
<dbReference type="GO" id="GO:0016020">
    <property type="term" value="C:membrane"/>
    <property type="evidence" value="ECO:0007669"/>
    <property type="project" value="TreeGrafter"/>
</dbReference>
<proteinExistence type="predicted"/>
<dbReference type="GO" id="GO:0008474">
    <property type="term" value="F:palmitoyl-(protein) hydrolase activity"/>
    <property type="evidence" value="ECO:0007669"/>
    <property type="project" value="TreeGrafter"/>
</dbReference>
<dbReference type="InParanoid" id="A5E6M4"/>
<dbReference type="OrthoDB" id="10249433at2759"/>